<keyword evidence="1" id="KW-0031">Aminopeptidase</keyword>
<keyword evidence="8" id="KW-1185">Reference proteome</keyword>
<name>A0A7E5VBV4_TRINI</name>
<comment type="similarity">
    <text evidence="4">Belongs to the ACTMAP family.</text>
</comment>
<dbReference type="OrthoDB" id="198816at2759"/>
<dbReference type="KEGG" id="tnl:113492495"/>
<evidence type="ECO:0000313" key="9">
    <source>
        <dbReference type="RefSeq" id="XP_026725772.1"/>
    </source>
</evidence>
<sequence>MCSIPPPPPPLPALPEVDPPPKALSTNRVMDELGDACAWALEHRELREACIKSRICQNSPPYTYKYKYFESISQIGPTCGLVALSMLVNGAVKPDELLNIAKFKGYTSNGEMFSCKQMVKLAEEVFSLLDIENVRCQLQCGNLFSPETIQRLNNGAVLLVPYDADANHSPCLRNGHTAHWTLVCGVIIPEDPGEKYDMDMENVFVLCKHGKSKYLAVWDLRDLTLSNRNLFEFSPKKGADGLVYILPEEGIGGKDGLRDQFLIFEGF</sequence>
<evidence type="ECO:0000313" key="8">
    <source>
        <dbReference type="Proteomes" id="UP000322000"/>
    </source>
</evidence>
<accession>A0A7E5VBV4</accession>
<reference evidence="9" key="1">
    <citation type="submission" date="2025-08" db="UniProtKB">
        <authorList>
            <consortium name="RefSeq"/>
        </authorList>
    </citation>
    <scope>IDENTIFICATION</scope>
</reference>
<dbReference type="PANTHER" id="PTHR28631">
    <property type="entry name" value="UPF0692 PROTEIN C19ORF54"/>
    <property type="match status" value="1"/>
</dbReference>
<evidence type="ECO:0000256" key="7">
    <source>
        <dbReference type="ARBA" id="ARBA00049041"/>
    </source>
</evidence>
<evidence type="ECO:0000256" key="3">
    <source>
        <dbReference type="ARBA" id="ARBA00022801"/>
    </source>
</evidence>
<evidence type="ECO:0000256" key="4">
    <source>
        <dbReference type="ARBA" id="ARBA00034725"/>
    </source>
</evidence>
<dbReference type="GO" id="GO:0006508">
    <property type="term" value="P:proteolysis"/>
    <property type="evidence" value="ECO:0007669"/>
    <property type="project" value="UniProtKB-KW"/>
</dbReference>
<evidence type="ECO:0000256" key="2">
    <source>
        <dbReference type="ARBA" id="ARBA00022670"/>
    </source>
</evidence>
<dbReference type="PANTHER" id="PTHR28631:SF1">
    <property type="entry name" value="ACTIN MATURATION PROTEASE"/>
    <property type="match status" value="1"/>
</dbReference>
<gene>
    <name evidence="9" type="primary">LOC113492495</name>
</gene>
<evidence type="ECO:0000256" key="6">
    <source>
        <dbReference type="ARBA" id="ARBA00034908"/>
    </source>
</evidence>
<comment type="catalytic activity">
    <reaction evidence="7">
        <text>N-terminal N(alpha)-acetyl-L-cysteinyl-L-aspartyl-[protein] + H2O = N-terminal L-aspartyl-[protein] + N-acetyl-L-cysteine</text>
        <dbReference type="Rhea" id="RHEA:74579"/>
        <dbReference type="Rhea" id="RHEA-COMP:12669"/>
        <dbReference type="Rhea" id="RHEA-COMP:18395"/>
        <dbReference type="ChEBI" id="CHEBI:15377"/>
        <dbReference type="ChEBI" id="CHEBI:64720"/>
        <dbReference type="ChEBI" id="CHEBI:78236"/>
        <dbReference type="ChEBI" id="CHEBI:193599"/>
    </reaction>
    <physiologicalReaction direction="left-to-right" evidence="7">
        <dbReference type="Rhea" id="RHEA:74580"/>
    </physiologicalReaction>
</comment>
<dbReference type="RefSeq" id="XP_026725772.1">
    <property type="nucleotide sequence ID" value="XM_026869971.1"/>
</dbReference>
<dbReference type="FunCoup" id="A0A7E5VBV4">
    <property type="interactions" value="20"/>
</dbReference>
<dbReference type="InParanoid" id="A0A7E5VBV4"/>
<evidence type="ECO:0000256" key="1">
    <source>
        <dbReference type="ARBA" id="ARBA00022438"/>
    </source>
</evidence>
<organism evidence="8 9">
    <name type="scientific">Trichoplusia ni</name>
    <name type="common">Cabbage looper</name>
    <dbReference type="NCBI Taxonomy" id="7111"/>
    <lineage>
        <taxon>Eukaryota</taxon>
        <taxon>Metazoa</taxon>
        <taxon>Ecdysozoa</taxon>
        <taxon>Arthropoda</taxon>
        <taxon>Hexapoda</taxon>
        <taxon>Insecta</taxon>
        <taxon>Pterygota</taxon>
        <taxon>Neoptera</taxon>
        <taxon>Endopterygota</taxon>
        <taxon>Lepidoptera</taxon>
        <taxon>Glossata</taxon>
        <taxon>Ditrysia</taxon>
        <taxon>Noctuoidea</taxon>
        <taxon>Noctuidae</taxon>
        <taxon>Plusiinae</taxon>
        <taxon>Trichoplusia</taxon>
    </lineage>
</organism>
<keyword evidence="3" id="KW-0378">Hydrolase</keyword>
<dbReference type="Pfam" id="PF21646">
    <property type="entry name" value="ACTMAP-like_C"/>
    <property type="match status" value="1"/>
</dbReference>
<dbReference type="GeneID" id="113492495"/>
<dbReference type="Proteomes" id="UP000322000">
    <property type="component" value="Chromosome 4"/>
</dbReference>
<dbReference type="AlphaFoldDB" id="A0A7E5VBV4"/>
<keyword evidence="2" id="KW-0645">Protease</keyword>
<evidence type="ECO:0000256" key="5">
    <source>
        <dbReference type="ARBA" id="ARBA00034848"/>
    </source>
</evidence>
<protein>
    <recommendedName>
        <fullName evidence="5">Actin maturation protease</fullName>
    </recommendedName>
    <alternativeName>
        <fullName evidence="6">Actin aminopeptidase ACTMAP</fullName>
    </alternativeName>
</protein>
<dbReference type="InterPro" id="IPR040043">
    <property type="entry name" value="ACTMAP"/>
</dbReference>
<proteinExistence type="inferred from homology"/>
<dbReference type="GO" id="GO:0004177">
    <property type="term" value="F:aminopeptidase activity"/>
    <property type="evidence" value="ECO:0007669"/>
    <property type="project" value="UniProtKB-KW"/>
</dbReference>